<dbReference type="RefSeq" id="WP_208428368.1">
    <property type="nucleotide sequence ID" value="NZ_JAEPRJ010000001.1"/>
</dbReference>
<protein>
    <submittedName>
        <fullName evidence="9">Cobalt transporter CbiM</fullName>
    </submittedName>
</protein>
<feature type="transmembrane region" description="Helical" evidence="7">
    <location>
        <begin position="304"/>
        <end position="324"/>
    </location>
</feature>
<gene>
    <name evidence="9" type="primary">cbiM</name>
    <name evidence="9" type="ORF">JJN12_03345</name>
</gene>
<evidence type="ECO:0000256" key="5">
    <source>
        <dbReference type="ARBA" id="ARBA00022989"/>
    </source>
</evidence>
<keyword evidence="3" id="KW-1003">Cell membrane</keyword>
<reference evidence="9 10" key="1">
    <citation type="submission" date="2021-01" db="EMBL/GenBank/DDBJ databases">
        <title>Isolation and description of Catonella massiliensis sp. nov., a novel Catonella species, isolated from a stable periodontitis subject.</title>
        <authorList>
            <person name="Antezack A."/>
            <person name="Boxberger M."/>
            <person name="La Scola B."/>
            <person name="Monnet-Corti V."/>
        </authorList>
    </citation>
    <scope>NUCLEOTIDE SEQUENCE [LARGE SCALE GENOMIC DNA]</scope>
    <source>
        <strain evidence="9 10">Marseille-Q4567</strain>
    </source>
</reference>
<feature type="transmembrane region" description="Helical" evidence="7">
    <location>
        <begin position="181"/>
        <end position="206"/>
    </location>
</feature>
<evidence type="ECO:0000256" key="3">
    <source>
        <dbReference type="ARBA" id="ARBA00022475"/>
    </source>
</evidence>
<evidence type="ECO:0000256" key="7">
    <source>
        <dbReference type="SAM" id="Phobius"/>
    </source>
</evidence>
<dbReference type="Gene3D" id="1.10.1760.20">
    <property type="match status" value="1"/>
</dbReference>
<feature type="transmembrane region" description="Helical" evidence="7">
    <location>
        <begin position="235"/>
        <end position="252"/>
    </location>
</feature>
<feature type="transmembrane region" description="Helical" evidence="7">
    <location>
        <begin position="74"/>
        <end position="99"/>
    </location>
</feature>
<dbReference type="PANTHER" id="PTHR34229">
    <property type="entry name" value="METAL TRANSPORT PROTEIN HI_1621-RELATED"/>
    <property type="match status" value="1"/>
</dbReference>
<dbReference type="NCBIfam" id="NF008873">
    <property type="entry name" value="PRK11909.1"/>
    <property type="match status" value="1"/>
</dbReference>
<evidence type="ECO:0000313" key="9">
    <source>
        <dbReference type="EMBL" id="MBK5896823.1"/>
    </source>
</evidence>
<dbReference type="Pfam" id="PF13190">
    <property type="entry name" value="PDGLE"/>
    <property type="match status" value="1"/>
</dbReference>
<feature type="transmembrane region" description="Helical" evidence="7">
    <location>
        <begin position="105"/>
        <end position="127"/>
    </location>
</feature>
<keyword evidence="5 7" id="KW-1133">Transmembrane helix</keyword>
<name>A0ABS1IY58_9FIRM</name>
<evidence type="ECO:0000259" key="8">
    <source>
        <dbReference type="Pfam" id="PF13190"/>
    </source>
</evidence>
<evidence type="ECO:0000256" key="1">
    <source>
        <dbReference type="ARBA" id="ARBA00004651"/>
    </source>
</evidence>
<sequence>MHIPDNYLSPLSCAVTAGVAAPVLAYSVKKVKEAVRDNREMAPMLGVASSLSFLMMMFNVPVPGGTTAHAVGSVLLAILMGPYAASISVSVALILQAFLFGDGGILALGANILNMAIIMPFAGYAIYRFFQKRNLETIGVIISSYVGLNLAALATAIELGIQPILFNDGGVALYNPYGLSVTIPAMMFTHLAVAGFVEAFFTLVIFKFVKRISPEKIQGPVMEDKKQGHSIVTKLRYFIIFLLILTPLGLLAEGTAFGEWSNEELLEILNKTNPGALLPKGLERGFEFNSIFPDYTIPNTNLSIGYILSAVTAILIFFILGKIIQTVIQSKSKTNV</sequence>
<comment type="subcellular location">
    <subcellularLocation>
        <location evidence="1">Cell membrane</location>
        <topology evidence="1">Multi-pass membrane protein</topology>
    </subcellularLocation>
</comment>
<dbReference type="Pfam" id="PF01891">
    <property type="entry name" value="CbiM"/>
    <property type="match status" value="1"/>
</dbReference>
<dbReference type="InterPro" id="IPR025937">
    <property type="entry name" value="PDGLE_dom"/>
</dbReference>
<dbReference type="InterPro" id="IPR002751">
    <property type="entry name" value="CbiM/NikMN"/>
</dbReference>
<comment type="caution">
    <text evidence="9">The sequence shown here is derived from an EMBL/GenBank/DDBJ whole genome shotgun (WGS) entry which is preliminary data.</text>
</comment>
<organism evidence="9 10">
    <name type="scientific">Catonella massiliensis</name>
    <dbReference type="NCBI Taxonomy" id="2799636"/>
    <lineage>
        <taxon>Bacteria</taxon>
        <taxon>Bacillati</taxon>
        <taxon>Bacillota</taxon>
        <taxon>Clostridia</taxon>
        <taxon>Lachnospirales</taxon>
        <taxon>Lachnospiraceae</taxon>
        <taxon>Catonella</taxon>
    </lineage>
</organism>
<dbReference type="EMBL" id="JAEPRJ010000001">
    <property type="protein sequence ID" value="MBK5896823.1"/>
    <property type="molecule type" value="Genomic_DNA"/>
</dbReference>
<accession>A0ABS1IY58</accession>
<evidence type="ECO:0000256" key="4">
    <source>
        <dbReference type="ARBA" id="ARBA00022692"/>
    </source>
</evidence>
<feature type="transmembrane region" description="Helical" evidence="7">
    <location>
        <begin position="139"/>
        <end position="161"/>
    </location>
</feature>
<proteinExistence type="predicted"/>
<keyword evidence="6 7" id="KW-0472">Membrane</keyword>
<feature type="transmembrane region" description="Helical" evidence="7">
    <location>
        <begin position="41"/>
        <end position="62"/>
    </location>
</feature>
<dbReference type="PANTHER" id="PTHR34229:SF1">
    <property type="entry name" value="METAL TRANSPORT PROTEIN HI_1621-RELATED"/>
    <property type="match status" value="1"/>
</dbReference>
<evidence type="ECO:0000256" key="2">
    <source>
        <dbReference type="ARBA" id="ARBA00022448"/>
    </source>
</evidence>
<keyword evidence="4 7" id="KW-0812">Transmembrane</keyword>
<keyword evidence="2" id="KW-0813">Transport</keyword>
<dbReference type="Proteomes" id="UP000604730">
    <property type="component" value="Unassembled WGS sequence"/>
</dbReference>
<keyword evidence="10" id="KW-1185">Reference proteome</keyword>
<evidence type="ECO:0000256" key="6">
    <source>
        <dbReference type="ARBA" id="ARBA00023136"/>
    </source>
</evidence>
<dbReference type="NCBIfam" id="NF005598">
    <property type="entry name" value="PRK07331.1"/>
    <property type="match status" value="1"/>
</dbReference>
<evidence type="ECO:0000313" key="10">
    <source>
        <dbReference type="Proteomes" id="UP000604730"/>
    </source>
</evidence>
<feature type="domain" description="PDGLE" evidence="8">
    <location>
        <begin position="238"/>
        <end position="328"/>
    </location>
</feature>